<dbReference type="EMBL" id="BAABHS010000009">
    <property type="protein sequence ID" value="GAA4964127.1"/>
    <property type="molecule type" value="Genomic_DNA"/>
</dbReference>
<proteinExistence type="predicted"/>
<reference evidence="3" key="1">
    <citation type="journal article" date="2019" name="Int. J. Syst. Evol. Microbiol.">
        <title>The Global Catalogue of Microorganisms (GCM) 10K type strain sequencing project: providing services to taxonomists for standard genome sequencing and annotation.</title>
        <authorList>
            <consortium name="The Broad Institute Genomics Platform"/>
            <consortium name="The Broad Institute Genome Sequencing Center for Infectious Disease"/>
            <person name="Wu L."/>
            <person name="Ma J."/>
        </authorList>
    </citation>
    <scope>NUCLEOTIDE SEQUENCE [LARGE SCALE GENOMIC DNA]</scope>
    <source>
        <strain evidence="3">JCM 17986</strain>
    </source>
</reference>
<comment type="caution">
    <text evidence="2">The sequence shown here is derived from an EMBL/GenBank/DDBJ whole genome shotgun (WGS) entry which is preliminary data.</text>
</comment>
<dbReference type="Pfam" id="PF00293">
    <property type="entry name" value="NUDIX"/>
    <property type="match status" value="1"/>
</dbReference>
<organism evidence="2 3">
    <name type="scientific">Yinghuangia aomiensis</name>
    <dbReference type="NCBI Taxonomy" id="676205"/>
    <lineage>
        <taxon>Bacteria</taxon>
        <taxon>Bacillati</taxon>
        <taxon>Actinomycetota</taxon>
        <taxon>Actinomycetes</taxon>
        <taxon>Kitasatosporales</taxon>
        <taxon>Streptomycetaceae</taxon>
        <taxon>Yinghuangia</taxon>
    </lineage>
</organism>
<evidence type="ECO:0000259" key="1">
    <source>
        <dbReference type="PROSITE" id="PS51462"/>
    </source>
</evidence>
<evidence type="ECO:0000313" key="2">
    <source>
        <dbReference type="EMBL" id="GAA4964127.1"/>
    </source>
</evidence>
<dbReference type="Proteomes" id="UP001500466">
    <property type="component" value="Unassembled WGS sequence"/>
</dbReference>
<dbReference type="Gene3D" id="3.90.79.10">
    <property type="entry name" value="Nucleoside Triphosphate Pyrophosphohydrolase"/>
    <property type="match status" value="1"/>
</dbReference>
<evidence type="ECO:0000313" key="3">
    <source>
        <dbReference type="Proteomes" id="UP001500466"/>
    </source>
</evidence>
<dbReference type="PROSITE" id="PS51462">
    <property type="entry name" value="NUDIX"/>
    <property type="match status" value="1"/>
</dbReference>
<dbReference type="SUPFAM" id="SSF55811">
    <property type="entry name" value="Nudix"/>
    <property type="match status" value="1"/>
</dbReference>
<dbReference type="RefSeq" id="WP_345675959.1">
    <property type="nucleotide sequence ID" value="NZ_BAABHS010000009.1"/>
</dbReference>
<name>A0ABP9H8Q4_9ACTN</name>
<protein>
    <recommendedName>
        <fullName evidence="1">Nudix hydrolase domain-containing protein</fullName>
    </recommendedName>
</protein>
<dbReference type="InterPro" id="IPR000086">
    <property type="entry name" value="NUDIX_hydrolase_dom"/>
</dbReference>
<keyword evidence="3" id="KW-1185">Reference proteome</keyword>
<dbReference type="InterPro" id="IPR015797">
    <property type="entry name" value="NUDIX_hydrolase-like_dom_sf"/>
</dbReference>
<gene>
    <name evidence="2" type="ORF">GCM10023205_30190</name>
</gene>
<sequence>MTWLPPEEYVRTLPNATMYGALYFTDEDGNPLGLQSVRSAEAWQLPGGNVEHEDASPFVTAVRECREETGIVFTGEPALLLTHFRAADAAWPCDKVGFVFDGGILTPEALDGIVLDPSEHDTWRVATLAEWEAMAGVRVFRRIRALAEARSRGAAGFVLEPRG</sequence>
<feature type="domain" description="Nudix hydrolase" evidence="1">
    <location>
        <begin position="14"/>
        <end position="150"/>
    </location>
</feature>
<accession>A0ABP9H8Q4</accession>